<dbReference type="AlphaFoldDB" id="A0A8B8E6C6"/>
<proteinExistence type="inferred from homology"/>
<dbReference type="Pfam" id="PF13847">
    <property type="entry name" value="Methyltransf_31"/>
    <property type="match status" value="2"/>
</dbReference>
<protein>
    <recommendedName>
        <fullName evidence="5">Arsenite methyltransferase</fullName>
        <ecNumber evidence="4">2.1.1.137</ecNumber>
    </recommendedName>
</protein>
<accession>A0A8B8E6C6</accession>
<dbReference type="CDD" id="cd02440">
    <property type="entry name" value="AdoMet_MTases"/>
    <property type="match status" value="1"/>
</dbReference>
<evidence type="ECO:0000256" key="3">
    <source>
        <dbReference type="ARBA" id="ARBA00034487"/>
    </source>
</evidence>
<evidence type="ECO:0000256" key="7">
    <source>
        <dbReference type="ARBA" id="ARBA00047943"/>
    </source>
</evidence>
<dbReference type="InterPro" id="IPR029063">
    <property type="entry name" value="SAM-dependent_MTases_sf"/>
</dbReference>
<evidence type="ECO:0000256" key="4">
    <source>
        <dbReference type="ARBA" id="ARBA00034521"/>
    </source>
</evidence>
<evidence type="ECO:0000256" key="2">
    <source>
        <dbReference type="ARBA" id="ARBA00022691"/>
    </source>
</evidence>
<comment type="similarity">
    <text evidence="3">Belongs to the methyltransferase superfamily. Arsenite methyltransferase family.</text>
</comment>
<keyword evidence="10" id="KW-1185">Reference proteome</keyword>
<dbReference type="GO" id="GO:0030791">
    <property type="term" value="F:arsenite methyltransferase activity"/>
    <property type="evidence" value="ECO:0007669"/>
    <property type="project" value="UniProtKB-EC"/>
</dbReference>
<dbReference type="SUPFAM" id="SSF53335">
    <property type="entry name" value="S-adenosyl-L-methionine-dependent methyltransferases"/>
    <property type="match status" value="1"/>
</dbReference>
<comment type="catalytic activity">
    <reaction evidence="8">
        <text>arsenic triglutathione + 3 [thioredoxin]-dithiol + 3 S-adenosyl-L-methionine = trimethylarsine + 3 [thioredoxin]-disulfide + 3 glutathione + 3 S-adenosyl-L-homocysteine + 3 H(+)</text>
        <dbReference type="Rhea" id="RHEA:69432"/>
        <dbReference type="Rhea" id="RHEA-COMP:10698"/>
        <dbReference type="Rhea" id="RHEA-COMP:10700"/>
        <dbReference type="ChEBI" id="CHEBI:15378"/>
        <dbReference type="ChEBI" id="CHEBI:27130"/>
        <dbReference type="ChEBI" id="CHEBI:29950"/>
        <dbReference type="ChEBI" id="CHEBI:50058"/>
        <dbReference type="ChEBI" id="CHEBI:57856"/>
        <dbReference type="ChEBI" id="CHEBI:57925"/>
        <dbReference type="ChEBI" id="CHEBI:59789"/>
        <dbReference type="ChEBI" id="CHEBI:183640"/>
        <dbReference type="EC" id="2.1.1.137"/>
    </reaction>
</comment>
<evidence type="ECO:0000256" key="6">
    <source>
        <dbReference type="ARBA" id="ARBA00047941"/>
    </source>
</evidence>
<evidence type="ECO:0000313" key="11">
    <source>
        <dbReference type="RefSeq" id="XP_022336167.1"/>
    </source>
</evidence>
<gene>
    <name evidence="11" type="primary">LOC111132632</name>
</gene>
<keyword evidence="1" id="KW-0808">Transferase</keyword>
<comment type="catalytic activity">
    <reaction evidence="7">
        <text>arsenic triglutathione + 2 [thioredoxin]-dithiol + 2 S-adenosyl-L-methionine + H2O = dimethylarsinous acid + 2 [thioredoxin]-disulfide + 3 glutathione + 2 S-adenosyl-L-homocysteine + 2 H(+)</text>
        <dbReference type="Rhea" id="RHEA:69464"/>
        <dbReference type="Rhea" id="RHEA-COMP:10698"/>
        <dbReference type="Rhea" id="RHEA-COMP:10700"/>
        <dbReference type="ChEBI" id="CHEBI:15377"/>
        <dbReference type="ChEBI" id="CHEBI:15378"/>
        <dbReference type="ChEBI" id="CHEBI:23808"/>
        <dbReference type="ChEBI" id="CHEBI:29950"/>
        <dbReference type="ChEBI" id="CHEBI:50058"/>
        <dbReference type="ChEBI" id="CHEBI:57856"/>
        <dbReference type="ChEBI" id="CHEBI:57925"/>
        <dbReference type="ChEBI" id="CHEBI:59789"/>
        <dbReference type="ChEBI" id="CHEBI:183640"/>
        <dbReference type="EC" id="2.1.1.137"/>
    </reaction>
</comment>
<dbReference type="GO" id="GO:0005829">
    <property type="term" value="C:cytosol"/>
    <property type="evidence" value="ECO:0007669"/>
    <property type="project" value="TreeGrafter"/>
</dbReference>
<dbReference type="GeneID" id="111132632"/>
<feature type="domain" description="Methyltransferase" evidence="9">
    <location>
        <begin position="1"/>
        <end position="36"/>
    </location>
</feature>
<evidence type="ECO:0000256" key="8">
    <source>
        <dbReference type="ARBA" id="ARBA00048428"/>
    </source>
</evidence>
<dbReference type="PANTHER" id="PTHR43675">
    <property type="entry name" value="ARSENITE METHYLTRANSFERASE"/>
    <property type="match status" value="1"/>
</dbReference>
<dbReference type="EC" id="2.1.1.137" evidence="4"/>
<dbReference type="GO" id="GO:0009404">
    <property type="term" value="P:toxin metabolic process"/>
    <property type="evidence" value="ECO:0007669"/>
    <property type="project" value="TreeGrafter"/>
</dbReference>
<dbReference type="Gene3D" id="3.40.50.150">
    <property type="entry name" value="Vaccinia Virus protein VP39"/>
    <property type="match status" value="1"/>
</dbReference>
<sequence length="271" mass="30154">MKVLDLGNGSGRDCFALSKLVDSNGHVTGIDMTDDSASTSKRVDFVVCIIFSSNCVINLSPDKRAVLKEAFSVLKEGGEFYFSDIYADRELEDSVRKDEVLWDCISGALYWKELFTLAAEIGFSRPFLVTATPVPIDREDFKKMLGDARSVSVTYRLFKLPPGTKGEPTQVKYNGQISGYEKEFTFINMYLRFKDDVVTVTGPVAASLKCSRFSDKSDYQPVPKKTCDTSACNGSCPDKVEFEDRFEYLEKFKQTGQKVESSCSGGSQQSC</sequence>
<dbReference type="KEGG" id="cvn:111132632"/>
<name>A0A8B8E6C6_CRAVI</name>
<evidence type="ECO:0000313" key="10">
    <source>
        <dbReference type="Proteomes" id="UP000694844"/>
    </source>
</evidence>
<comment type="catalytic activity">
    <reaction evidence="6">
        <text>arsenic triglutathione + [thioredoxin]-dithiol + S-adenosyl-L-methionine + 2 H2O = methylarsonous acid + [thioredoxin]-disulfide + 3 glutathione + S-adenosyl-L-homocysteine + H(+)</text>
        <dbReference type="Rhea" id="RHEA:69460"/>
        <dbReference type="Rhea" id="RHEA-COMP:10698"/>
        <dbReference type="Rhea" id="RHEA-COMP:10700"/>
        <dbReference type="ChEBI" id="CHEBI:15377"/>
        <dbReference type="ChEBI" id="CHEBI:15378"/>
        <dbReference type="ChEBI" id="CHEBI:17826"/>
        <dbReference type="ChEBI" id="CHEBI:29950"/>
        <dbReference type="ChEBI" id="CHEBI:50058"/>
        <dbReference type="ChEBI" id="CHEBI:57856"/>
        <dbReference type="ChEBI" id="CHEBI:57925"/>
        <dbReference type="ChEBI" id="CHEBI:59789"/>
        <dbReference type="ChEBI" id="CHEBI:183640"/>
        <dbReference type="EC" id="2.1.1.137"/>
    </reaction>
</comment>
<dbReference type="InterPro" id="IPR026669">
    <property type="entry name" value="Arsenite_MeTrfase-like"/>
</dbReference>
<reference evidence="11" key="1">
    <citation type="submission" date="2025-08" db="UniProtKB">
        <authorList>
            <consortium name="RefSeq"/>
        </authorList>
    </citation>
    <scope>IDENTIFICATION</scope>
    <source>
        <tissue evidence="11">Whole sample</tissue>
    </source>
</reference>
<dbReference type="Proteomes" id="UP000694844">
    <property type="component" value="Chromosome 5"/>
</dbReference>
<evidence type="ECO:0000256" key="1">
    <source>
        <dbReference type="ARBA" id="ARBA00022679"/>
    </source>
</evidence>
<dbReference type="GO" id="GO:0018872">
    <property type="term" value="P:arsonoacetate metabolic process"/>
    <property type="evidence" value="ECO:0007669"/>
    <property type="project" value="TreeGrafter"/>
</dbReference>
<organism evidence="10 11">
    <name type="scientific">Crassostrea virginica</name>
    <name type="common">Eastern oyster</name>
    <dbReference type="NCBI Taxonomy" id="6565"/>
    <lineage>
        <taxon>Eukaryota</taxon>
        <taxon>Metazoa</taxon>
        <taxon>Spiralia</taxon>
        <taxon>Lophotrochozoa</taxon>
        <taxon>Mollusca</taxon>
        <taxon>Bivalvia</taxon>
        <taxon>Autobranchia</taxon>
        <taxon>Pteriomorphia</taxon>
        <taxon>Ostreida</taxon>
        <taxon>Ostreoidea</taxon>
        <taxon>Ostreidae</taxon>
        <taxon>Crassostrea</taxon>
    </lineage>
</organism>
<keyword evidence="2" id="KW-0949">S-adenosyl-L-methionine</keyword>
<evidence type="ECO:0000256" key="5">
    <source>
        <dbReference type="ARBA" id="ARBA00034545"/>
    </source>
</evidence>
<feature type="domain" description="Methyltransferase" evidence="9">
    <location>
        <begin position="43"/>
        <end position="117"/>
    </location>
</feature>
<dbReference type="OrthoDB" id="8300214at2759"/>
<dbReference type="InterPro" id="IPR025714">
    <property type="entry name" value="Methyltranfer_dom"/>
</dbReference>
<evidence type="ECO:0000259" key="9">
    <source>
        <dbReference type="Pfam" id="PF13847"/>
    </source>
</evidence>
<dbReference type="PANTHER" id="PTHR43675:SF8">
    <property type="entry name" value="ARSENITE METHYLTRANSFERASE"/>
    <property type="match status" value="1"/>
</dbReference>
<dbReference type="RefSeq" id="XP_022336167.1">
    <property type="nucleotide sequence ID" value="XM_022480459.1"/>
</dbReference>